<dbReference type="InterPro" id="IPR035999">
    <property type="entry name" value="Sec7_dom_sf"/>
</dbReference>
<keyword evidence="4" id="KW-1185">Reference proteome</keyword>
<evidence type="ECO:0000256" key="1">
    <source>
        <dbReference type="SAM" id="MobiDB-lite"/>
    </source>
</evidence>
<dbReference type="GO" id="GO:0032012">
    <property type="term" value="P:regulation of ARF protein signal transduction"/>
    <property type="evidence" value="ECO:0007669"/>
    <property type="project" value="InterPro"/>
</dbReference>
<dbReference type="Proteomes" id="UP001239994">
    <property type="component" value="Unassembled WGS sequence"/>
</dbReference>
<dbReference type="InterPro" id="IPR000904">
    <property type="entry name" value="Sec7_dom"/>
</dbReference>
<evidence type="ECO:0000313" key="3">
    <source>
        <dbReference type="EMBL" id="KAK1801597.1"/>
    </source>
</evidence>
<proteinExistence type="predicted"/>
<dbReference type="GO" id="GO:0005085">
    <property type="term" value="F:guanyl-nucleotide exchange factor activity"/>
    <property type="evidence" value="ECO:0007669"/>
    <property type="project" value="InterPro"/>
</dbReference>
<dbReference type="SUPFAM" id="SSF48425">
    <property type="entry name" value="Sec7 domain"/>
    <property type="match status" value="1"/>
</dbReference>
<comment type="caution">
    <text evidence="3">The sequence shown here is derived from an EMBL/GenBank/DDBJ whole genome shotgun (WGS) entry which is preliminary data.</text>
</comment>
<name>A0AAD8ZLL1_9TELE</name>
<evidence type="ECO:0000259" key="2">
    <source>
        <dbReference type="PROSITE" id="PS50190"/>
    </source>
</evidence>
<organism evidence="3 4">
    <name type="scientific">Electrophorus voltai</name>
    <dbReference type="NCBI Taxonomy" id="2609070"/>
    <lineage>
        <taxon>Eukaryota</taxon>
        <taxon>Metazoa</taxon>
        <taxon>Chordata</taxon>
        <taxon>Craniata</taxon>
        <taxon>Vertebrata</taxon>
        <taxon>Euteleostomi</taxon>
        <taxon>Actinopterygii</taxon>
        <taxon>Neopterygii</taxon>
        <taxon>Teleostei</taxon>
        <taxon>Ostariophysi</taxon>
        <taxon>Gymnotiformes</taxon>
        <taxon>Gymnotoidei</taxon>
        <taxon>Gymnotidae</taxon>
        <taxon>Electrophorus</taxon>
    </lineage>
</organism>
<dbReference type="SMART" id="SM00222">
    <property type="entry name" value="Sec7"/>
    <property type="match status" value="1"/>
</dbReference>
<accession>A0AAD8ZLL1</accession>
<dbReference type="PANTHER" id="PTHR10663">
    <property type="entry name" value="GUANYL-NUCLEOTIDE EXCHANGE FACTOR"/>
    <property type="match status" value="1"/>
</dbReference>
<dbReference type="PANTHER" id="PTHR10663:SF376">
    <property type="entry name" value="PH AND SEC7 DOMAIN-CONTAINING PROTEIN"/>
    <property type="match status" value="1"/>
</dbReference>
<dbReference type="Pfam" id="PF01369">
    <property type="entry name" value="Sec7"/>
    <property type="match status" value="1"/>
</dbReference>
<feature type="region of interest" description="Disordered" evidence="1">
    <location>
        <begin position="1"/>
        <end position="28"/>
    </location>
</feature>
<dbReference type="Gene3D" id="1.10.1000.11">
    <property type="entry name" value="Arf Nucleotide-binding Site Opener,domain 2"/>
    <property type="match status" value="1"/>
</dbReference>
<dbReference type="PROSITE" id="PS50190">
    <property type="entry name" value="SEC7"/>
    <property type="match status" value="1"/>
</dbReference>
<sequence>MESVEKESGVKHHSRDISKPVPPPLPRHLSEWVNEKAEDKTARIAEFSGVIHVFVRARKCRKWRDANAEMKSAFWTTDWQFQSPSATTICDGVKRCKSITFYLKMDHYLFFIIPNAHSTTDLALDRCRMWLACIGFCNGSLNEAIKQTGGPAQSQNTNFAKMVAKAYLAFVDFTGMRLDVALRLFLKAFMLEGSNEKQAHILAHFYERYHHCNPTAVASVDVVHCLTCVMMVLNTELHGENVILKMSCHDLERQRHFARAHANWQLPRQMNPVYLQPAAMHSSNHIIKFADDTTMVGLINKDNKSAYRGARTGELV</sequence>
<dbReference type="InterPro" id="IPR023394">
    <property type="entry name" value="Sec7_C_sf"/>
</dbReference>
<feature type="domain" description="SEC7" evidence="2">
    <location>
        <begin position="97"/>
        <end position="270"/>
    </location>
</feature>
<reference evidence="3" key="1">
    <citation type="submission" date="2023-03" db="EMBL/GenBank/DDBJ databases">
        <title>Electrophorus voltai genome.</title>
        <authorList>
            <person name="Bian C."/>
        </authorList>
    </citation>
    <scope>NUCLEOTIDE SEQUENCE</scope>
    <source>
        <strain evidence="3">CB-2022</strain>
        <tissue evidence="3">Muscle</tissue>
    </source>
</reference>
<feature type="compositionally biased region" description="Basic and acidic residues" evidence="1">
    <location>
        <begin position="1"/>
        <end position="18"/>
    </location>
</feature>
<dbReference type="AlphaFoldDB" id="A0AAD8ZLL1"/>
<evidence type="ECO:0000313" key="4">
    <source>
        <dbReference type="Proteomes" id="UP001239994"/>
    </source>
</evidence>
<dbReference type="EMBL" id="JAROKS010000008">
    <property type="protein sequence ID" value="KAK1801597.1"/>
    <property type="molecule type" value="Genomic_DNA"/>
</dbReference>
<protein>
    <recommendedName>
        <fullName evidence="2">SEC7 domain-containing protein</fullName>
    </recommendedName>
</protein>
<gene>
    <name evidence="3" type="ORF">P4O66_004559</name>
</gene>